<name>A0ABS4F2Z7_9CLOT</name>
<protein>
    <submittedName>
        <fullName evidence="3">Transposase YbfD/YdcC</fullName>
    </submittedName>
</protein>
<comment type="caution">
    <text evidence="3">The sequence shown here is derived from an EMBL/GenBank/DDBJ whole genome shotgun (WGS) entry which is preliminary data.</text>
</comment>
<dbReference type="EMBL" id="JAGGJZ010000009">
    <property type="protein sequence ID" value="MBP1890620.1"/>
    <property type="molecule type" value="Genomic_DNA"/>
</dbReference>
<feature type="transmembrane region" description="Helical" evidence="2">
    <location>
        <begin position="6"/>
        <end position="24"/>
    </location>
</feature>
<reference evidence="3 4" key="1">
    <citation type="submission" date="2021-03" db="EMBL/GenBank/DDBJ databases">
        <title>Genomic Encyclopedia of Type Strains, Phase IV (KMG-IV): sequencing the most valuable type-strain genomes for metagenomic binning, comparative biology and taxonomic classification.</title>
        <authorList>
            <person name="Goeker M."/>
        </authorList>
    </citation>
    <scope>NUCLEOTIDE SEQUENCE [LARGE SCALE GENOMIC DNA]</scope>
    <source>
        <strain evidence="3 4">DSM 3984</strain>
    </source>
</reference>
<keyword evidence="2" id="KW-0812">Transmembrane</keyword>
<evidence type="ECO:0000256" key="1">
    <source>
        <dbReference type="SAM" id="MobiDB-lite"/>
    </source>
</evidence>
<feature type="compositionally biased region" description="Basic and acidic residues" evidence="1">
    <location>
        <begin position="63"/>
        <end position="75"/>
    </location>
</feature>
<dbReference type="Proteomes" id="UP000783390">
    <property type="component" value="Unassembled WGS sequence"/>
</dbReference>
<gene>
    <name evidence="3" type="ORF">J2Z53_002229</name>
</gene>
<keyword evidence="2" id="KW-0472">Membrane</keyword>
<sequence>MKKILVVVLLSIITSMTIYFVAFWKSDKNMDNKMALEYKSKYKNSYNDIENSNNENYKSKVKNKNDNIMKNNERENKSYNMKLEENSSRNQRDIEAEDKVANSNVQIFNIKKEEIVSSLNIKEKSKIISIINKLSSVDIERIREMLSKKGEKEGAKEIVRILKLRLVEKDYNDIKSILPPYINIEFLEELI</sequence>
<evidence type="ECO:0000313" key="4">
    <source>
        <dbReference type="Proteomes" id="UP000783390"/>
    </source>
</evidence>
<keyword evidence="4" id="KW-1185">Reference proteome</keyword>
<dbReference type="RefSeq" id="WP_209797541.1">
    <property type="nucleotide sequence ID" value="NZ_JAGGJZ010000009.1"/>
</dbReference>
<organism evidence="3 4">
    <name type="scientific">Clostridium moniliforme</name>
    <dbReference type="NCBI Taxonomy" id="39489"/>
    <lineage>
        <taxon>Bacteria</taxon>
        <taxon>Bacillati</taxon>
        <taxon>Bacillota</taxon>
        <taxon>Clostridia</taxon>
        <taxon>Eubacteriales</taxon>
        <taxon>Clostridiaceae</taxon>
        <taxon>Clostridium</taxon>
    </lineage>
</organism>
<feature type="region of interest" description="Disordered" evidence="1">
    <location>
        <begin position="49"/>
        <end position="75"/>
    </location>
</feature>
<proteinExistence type="predicted"/>
<keyword evidence="2" id="KW-1133">Transmembrane helix</keyword>
<evidence type="ECO:0000313" key="3">
    <source>
        <dbReference type="EMBL" id="MBP1890620.1"/>
    </source>
</evidence>
<evidence type="ECO:0000256" key="2">
    <source>
        <dbReference type="SAM" id="Phobius"/>
    </source>
</evidence>
<accession>A0ABS4F2Z7</accession>